<keyword evidence="1" id="KW-0812">Transmembrane</keyword>
<feature type="transmembrane region" description="Helical" evidence="1">
    <location>
        <begin position="127"/>
        <end position="146"/>
    </location>
</feature>
<organism evidence="2 3">
    <name type="scientific">Herpetosiphon gulosus</name>
    <dbReference type="NCBI Taxonomy" id="1973496"/>
    <lineage>
        <taxon>Bacteria</taxon>
        <taxon>Bacillati</taxon>
        <taxon>Chloroflexota</taxon>
        <taxon>Chloroflexia</taxon>
        <taxon>Herpetosiphonales</taxon>
        <taxon>Herpetosiphonaceae</taxon>
        <taxon>Herpetosiphon</taxon>
    </lineage>
</organism>
<gene>
    <name evidence="2" type="ORF">Hgul01_03845</name>
</gene>
<keyword evidence="1" id="KW-0472">Membrane</keyword>
<proteinExistence type="predicted"/>
<feature type="transmembrane region" description="Helical" evidence="1">
    <location>
        <begin position="152"/>
        <end position="171"/>
    </location>
</feature>
<feature type="transmembrane region" description="Helical" evidence="1">
    <location>
        <begin position="222"/>
        <end position="241"/>
    </location>
</feature>
<protein>
    <recommendedName>
        <fullName evidence="4">Multidrug resistance efflux transporter family protein</fullName>
    </recommendedName>
</protein>
<feature type="transmembrane region" description="Helical" evidence="1">
    <location>
        <begin position="70"/>
        <end position="92"/>
    </location>
</feature>
<keyword evidence="1" id="KW-1133">Transmembrane helix</keyword>
<keyword evidence="3" id="KW-1185">Reference proteome</keyword>
<dbReference type="Proteomes" id="UP001428290">
    <property type="component" value="Unassembled WGS sequence"/>
</dbReference>
<feature type="transmembrane region" description="Helical" evidence="1">
    <location>
        <begin position="192"/>
        <end position="216"/>
    </location>
</feature>
<sequence length="304" mass="32833">MRGLLLGLLASLFFASTFVLNRLMELAGGHWLWSASLRYLFMLVPLLAIVAWRGKLGLVLHELGQQPWQWLCWSTIGFGLFYAPLCFAAKYAPAWLVASTWQITIIAGALVAPLLQAKAAPNQPAWHWRSLAISGLILLGVAVIQLQHAAAIGWREVLLGFVPVVIAAFAYPLGNRAMMQLCGQRLATFERVLGMTIASLPFWLILAGLAATTVGWPSTSQLFQSLLVALLAGVIATVLFFKATDLAQHHQGQLAAVEATQAGEVVFALVGEIVILHSPAPTALTLAGLGVIILGMMLHSWFSH</sequence>
<dbReference type="Pfam" id="PF13536">
    <property type="entry name" value="EmrE"/>
    <property type="match status" value="1"/>
</dbReference>
<comment type="caution">
    <text evidence="2">The sequence shown here is derived from an EMBL/GenBank/DDBJ whole genome shotgun (WGS) entry which is preliminary data.</text>
</comment>
<evidence type="ECO:0000256" key="1">
    <source>
        <dbReference type="SAM" id="Phobius"/>
    </source>
</evidence>
<feature type="transmembrane region" description="Helical" evidence="1">
    <location>
        <begin position="98"/>
        <end position="115"/>
    </location>
</feature>
<evidence type="ECO:0000313" key="3">
    <source>
        <dbReference type="Proteomes" id="UP001428290"/>
    </source>
</evidence>
<dbReference type="EMBL" id="BAABRU010000014">
    <property type="protein sequence ID" value="GAA5530031.1"/>
    <property type="molecule type" value="Genomic_DNA"/>
</dbReference>
<dbReference type="RefSeq" id="WP_345723617.1">
    <property type="nucleotide sequence ID" value="NZ_BAABRU010000014.1"/>
</dbReference>
<evidence type="ECO:0008006" key="4">
    <source>
        <dbReference type="Google" id="ProtNLM"/>
    </source>
</evidence>
<name>A0ABP9X5A6_9CHLR</name>
<feature type="transmembrane region" description="Helical" evidence="1">
    <location>
        <begin position="283"/>
        <end position="302"/>
    </location>
</feature>
<evidence type="ECO:0000313" key="2">
    <source>
        <dbReference type="EMBL" id="GAA5530031.1"/>
    </source>
</evidence>
<feature type="transmembrane region" description="Helical" evidence="1">
    <location>
        <begin position="31"/>
        <end position="50"/>
    </location>
</feature>
<dbReference type="InterPro" id="IPR032713">
    <property type="entry name" value="EmrE"/>
</dbReference>
<reference evidence="2 3" key="1">
    <citation type="submission" date="2024-02" db="EMBL/GenBank/DDBJ databases">
        <title>Herpetosiphon gulosus NBRC 112829.</title>
        <authorList>
            <person name="Ichikawa N."/>
            <person name="Katano-Makiyama Y."/>
            <person name="Hidaka K."/>
        </authorList>
    </citation>
    <scope>NUCLEOTIDE SEQUENCE [LARGE SCALE GENOMIC DNA]</scope>
    <source>
        <strain evidence="2 3">NBRC 112829</strain>
    </source>
</reference>
<accession>A0ABP9X5A6</accession>